<sequence length="140" mass="15058">MATQRMRLANISSMSIASKPVVHRAQALPSAAAMPTEKTLMKMDVIRNATITAPRVLGVLWSIGLSMASLHFSRVSVDSASSRSLRTAWARLNVGGNLLLQDKQEVYLPDAPNLYQSGIISAVAASHSSPHTRAIVDRGH</sequence>
<dbReference type="Proteomes" id="UP000070720">
    <property type="component" value="Chromosome 2"/>
</dbReference>
<evidence type="ECO:0000313" key="1">
    <source>
        <dbReference type="EMBL" id="CEF78931.1"/>
    </source>
</evidence>
<keyword evidence="3" id="KW-1185">Reference proteome</keyword>
<dbReference type="AlphaFoldDB" id="A0A0E0S606"/>
<dbReference type="InParanoid" id="A0A0E0S606"/>
<accession>A0A0E0S606</accession>
<evidence type="ECO:0000313" key="3">
    <source>
        <dbReference type="Proteomes" id="UP000070720"/>
    </source>
</evidence>
<protein>
    <submittedName>
        <fullName evidence="1">Chromosome 2, complete genome</fullName>
    </submittedName>
</protein>
<dbReference type="EMBL" id="HG970333">
    <property type="protein sequence ID" value="CEF78931.1"/>
    <property type="molecule type" value="Genomic_DNA"/>
</dbReference>
<reference evidence="1 3" key="4">
    <citation type="journal article" date="2015" name="BMC Genomics">
        <title>The completed genome sequence of the pathogenic ascomycete fungus Fusarium graminearum.</title>
        <authorList>
            <person name="King R."/>
            <person name="Urban M."/>
            <person name="Hammond-Kosack M.C."/>
            <person name="Hassani-Pak K."/>
            <person name="Hammond-Kosack K.E."/>
        </authorList>
    </citation>
    <scope>NUCLEOTIDE SEQUENCE [LARGE SCALE GENOMIC DNA]</scope>
    <source>
        <strain evidence="3">ATCC MYA-4620 / CBS 123657 / FGSC 9075 / NRRL 31084 / PH-1</strain>
        <strain evidence="1">PH-1</strain>
    </source>
</reference>
<reference evidence="2 3" key="2">
    <citation type="journal article" date="2010" name="Nature">
        <title>Comparative genomics reveals mobile pathogenicity chromosomes in Fusarium.</title>
        <authorList>
            <person name="Ma L.J."/>
            <person name="van der Does H.C."/>
            <person name="Borkovich K.A."/>
            <person name="Coleman J.J."/>
            <person name="Daboussi M.J."/>
            <person name="Di Pietro A."/>
            <person name="Dufresne M."/>
            <person name="Freitag M."/>
            <person name="Grabherr M."/>
            <person name="Henrissat B."/>
            <person name="Houterman P.M."/>
            <person name="Kang S."/>
            <person name="Shim W.B."/>
            <person name="Woloshuk C."/>
            <person name="Xie X."/>
            <person name="Xu J.R."/>
            <person name="Antoniw J."/>
            <person name="Baker S.E."/>
            <person name="Bluhm B.H."/>
            <person name="Breakspear A."/>
            <person name="Brown D.W."/>
            <person name="Butchko R.A."/>
            <person name="Chapman S."/>
            <person name="Coulson R."/>
            <person name="Coutinho P.M."/>
            <person name="Danchin E.G."/>
            <person name="Diener A."/>
            <person name="Gale L.R."/>
            <person name="Gardiner D.M."/>
            <person name="Goff S."/>
            <person name="Hammond-Kosack K.E."/>
            <person name="Hilburn K."/>
            <person name="Hua-Van A."/>
            <person name="Jonkers W."/>
            <person name="Kazan K."/>
            <person name="Kodira C.D."/>
            <person name="Koehrsen M."/>
            <person name="Kumar L."/>
            <person name="Lee Y.H."/>
            <person name="Li L."/>
            <person name="Manners J.M."/>
            <person name="Miranda-Saavedra D."/>
            <person name="Mukherjee M."/>
            <person name="Park G."/>
            <person name="Park J."/>
            <person name="Park S.Y."/>
            <person name="Proctor R.H."/>
            <person name="Regev A."/>
            <person name="Ruiz-Roldan M.C."/>
            <person name="Sain D."/>
            <person name="Sakthikumar S."/>
            <person name="Sykes S."/>
            <person name="Schwartz D.C."/>
            <person name="Turgeon B.G."/>
            <person name="Wapinski I."/>
            <person name="Yoder O."/>
            <person name="Young S."/>
            <person name="Zeng Q."/>
            <person name="Zhou S."/>
            <person name="Galagan J."/>
            <person name="Cuomo C.A."/>
            <person name="Kistler H.C."/>
            <person name="Rep M."/>
        </authorList>
    </citation>
    <scope>GENOME REANNOTATION</scope>
    <source>
        <strain evidence="3">ATCC MYA-4620 / CBS 123657 / FGSC 9075 / NRRL 31084 / PH-1</strain>
        <strain evidence="2">PH-1 / ATCC MYA-4620 / FGSC 9075 / NRRL 31084</strain>
    </source>
</reference>
<evidence type="ECO:0000313" key="2">
    <source>
        <dbReference type="EnsemblFungi" id="CEF78931"/>
    </source>
</evidence>
<dbReference type="VEuPathDB" id="FungiDB:FGRAMPH1_01G14257"/>
<reference evidence="2 3" key="1">
    <citation type="journal article" date="2007" name="Science">
        <title>The Fusarium graminearum genome reveals a link between localized polymorphism and pathogen specialization.</title>
        <authorList>
            <person name="Cuomo C.A."/>
            <person name="Gueldener U."/>
            <person name="Xu J.-R."/>
            <person name="Trail F."/>
            <person name="Turgeon B.G."/>
            <person name="Di Pietro A."/>
            <person name="Walton J.D."/>
            <person name="Ma L.-J."/>
            <person name="Baker S.E."/>
            <person name="Rep M."/>
            <person name="Adam G."/>
            <person name="Antoniw J."/>
            <person name="Baldwin T."/>
            <person name="Calvo S.E."/>
            <person name="Chang Y.-L."/>
            <person name="DeCaprio D."/>
            <person name="Gale L.R."/>
            <person name="Gnerre S."/>
            <person name="Goswami R.S."/>
            <person name="Hammond-Kosack K."/>
            <person name="Harris L.J."/>
            <person name="Hilburn K."/>
            <person name="Kennell J.C."/>
            <person name="Kroken S."/>
            <person name="Magnuson J.K."/>
            <person name="Mannhaupt G."/>
            <person name="Mauceli E.W."/>
            <person name="Mewes H.-W."/>
            <person name="Mitterbauer R."/>
            <person name="Muehlbauer G."/>
            <person name="Muensterkoetter M."/>
            <person name="Nelson D."/>
            <person name="O'Donnell K."/>
            <person name="Ouellet T."/>
            <person name="Qi W."/>
            <person name="Quesneville H."/>
            <person name="Roncero M.I.G."/>
            <person name="Seong K.-Y."/>
            <person name="Tetko I.V."/>
            <person name="Urban M."/>
            <person name="Waalwijk C."/>
            <person name="Ward T.J."/>
            <person name="Yao J."/>
            <person name="Birren B.W."/>
            <person name="Kistler H.C."/>
        </authorList>
    </citation>
    <scope>NUCLEOTIDE SEQUENCE [LARGE SCALE GENOMIC DNA]</scope>
    <source>
        <strain evidence="3">ATCC MYA-4620 / CBS 123657 / FGSC 9075 / NRRL 31084 / PH-1</strain>
        <strain evidence="2">PH-1 / ATCC MYA-4620 / FGSC 9075 / NRRL 31084</strain>
    </source>
</reference>
<organism evidence="2">
    <name type="scientific">Gibberella zeae (strain ATCC MYA-4620 / CBS 123657 / FGSC 9075 / NRRL 31084 / PH-1)</name>
    <name type="common">Wheat head blight fungus</name>
    <name type="synonym">Fusarium graminearum</name>
    <dbReference type="NCBI Taxonomy" id="229533"/>
    <lineage>
        <taxon>Eukaryota</taxon>
        <taxon>Fungi</taxon>
        <taxon>Dikarya</taxon>
        <taxon>Ascomycota</taxon>
        <taxon>Pezizomycotina</taxon>
        <taxon>Sordariomycetes</taxon>
        <taxon>Hypocreomycetidae</taxon>
        <taxon>Hypocreales</taxon>
        <taxon>Nectriaceae</taxon>
        <taxon>Fusarium</taxon>
    </lineage>
</organism>
<reference evidence="2" key="5">
    <citation type="submission" date="2017-01" db="UniProtKB">
        <authorList>
            <consortium name="EnsemblFungi"/>
        </authorList>
    </citation>
    <scope>IDENTIFICATION</scope>
    <source>
        <strain evidence="2">PH-1 / ATCC MYA-4620 / FGSC 9075 / NRRL 31084</strain>
    </source>
</reference>
<name>A0A0E0S606_GIBZE</name>
<reference key="3">
    <citation type="submission" date="2014-02" db="EMBL/GenBank/DDBJ databases">
        <title>A revised Fusarium graminearum genomic reference sequence using whole shotgun re-sequencing.</title>
        <authorList>
            <person name="King R."/>
            <person name="Urban M."/>
            <person name="Hassani-Pak K."/>
            <person name="Hammond-Kosack K."/>
        </authorList>
    </citation>
    <scope>NUCLEOTIDE SEQUENCE</scope>
    <source>
        <strain>PH-1</strain>
    </source>
</reference>
<proteinExistence type="predicted"/>
<gene>
    <name evidence="1" type="ORF">FGRAMPH1_01T14257</name>
</gene>
<dbReference type="EnsemblFungi" id="CEF78931">
    <property type="protein sequence ID" value="CEF78931"/>
    <property type="gene ID" value="FGRRES_15214"/>
</dbReference>